<dbReference type="AlphaFoldDB" id="J0WJ79"/>
<gene>
    <name evidence="1" type="ORF">Rleg4DRAFT_7430</name>
</gene>
<sequence length="43" mass="4777">MVTGLCGIQLRFLEQFNLLCEIRKADESMDASLPLDLHACPAL</sequence>
<accession>J0WJ79</accession>
<evidence type="ECO:0000313" key="1">
    <source>
        <dbReference type="EMBL" id="EJC85543.1"/>
    </source>
</evidence>
<evidence type="ECO:0000313" key="2">
    <source>
        <dbReference type="Proteomes" id="UP000005732"/>
    </source>
</evidence>
<name>J0WJ79_RHILT</name>
<dbReference type="Proteomes" id="UP000005732">
    <property type="component" value="Unassembled WGS sequence"/>
</dbReference>
<protein>
    <submittedName>
        <fullName evidence="1">Uncharacterized protein</fullName>
    </submittedName>
</protein>
<dbReference type="EMBL" id="JH719392">
    <property type="protein sequence ID" value="EJC85543.1"/>
    <property type="molecule type" value="Genomic_DNA"/>
</dbReference>
<reference evidence="1 2" key="1">
    <citation type="submission" date="2012-02" db="EMBL/GenBank/DDBJ databases">
        <title>Improved High-Quality Draft Sequence of Rhizobium leguminosarum bv. trifolii WSM2297.</title>
        <authorList>
            <consortium name="US DOE Joint Genome Institute"/>
            <person name="Lucas S."/>
            <person name="Han J."/>
            <person name="Lapidus A."/>
            <person name="Cheng J.-F."/>
            <person name="Goodwin L."/>
            <person name="Pitluck S."/>
            <person name="Peters L."/>
            <person name="Ovchinnikova G."/>
            <person name="Zhang X."/>
            <person name="Detter J.C."/>
            <person name="Han C."/>
            <person name="Tapia R."/>
            <person name="Land M."/>
            <person name="Hauser L."/>
            <person name="Kyrpides N."/>
            <person name="Ivanova N."/>
            <person name="Pagani I."/>
            <person name="Brau L."/>
            <person name="Yates R."/>
            <person name="O'Hara G."/>
            <person name="Rui T."/>
            <person name="Howieson J."/>
            <person name="Reeve W."/>
            <person name="Woyke T."/>
        </authorList>
    </citation>
    <scope>NUCLEOTIDE SEQUENCE [LARGE SCALE GENOMIC DNA]</scope>
    <source>
        <strain evidence="1 2">WSM2297</strain>
    </source>
</reference>
<proteinExistence type="predicted"/>
<dbReference type="HOGENOM" id="CLU_3238679_0_0_5"/>
<organism evidence="1 2">
    <name type="scientific">Rhizobium leguminosarum bv. trifolii WSM2297</name>
    <dbReference type="NCBI Taxonomy" id="754762"/>
    <lineage>
        <taxon>Bacteria</taxon>
        <taxon>Pseudomonadati</taxon>
        <taxon>Pseudomonadota</taxon>
        <taxon>Alphaproteobacteria</taxon>
        <taxon>Hyphomicrobiales</taxon>
        <taxon>Rhizobiaceae</taxon>
        <taxon>Rhizobium/Agrobacterium group</taxon>
        <taxon>Rhizobium</taxon>
    </lineage>
</organism>